<dbReference type="AlphaFoldDB" id="A0A0R1V2X3"/>
<evidence type="ECO:0000259" key="11">
    <source>
        <dbReference type="PROSITE" id="PS50893"/>
    </source>
</evidence>
<evidence type="ECO:0000256" key="9">
    <source>
        <dbReference type="ARBA" id="ARBA00023136"/>
    </source>
</evidence>
<evidence type="ECO:0000256" key="3">
    <source>
        <dbReference type="ARBA" id="ARBA00022448"/>
    </source>
</evidence>
<evidence type="ECO:0000313" key="12">
    <source>
        <dbReference type="EMBL" id="KRL99967.1"/>
    </source>
</evidence>
<comment type="subcellular location">
    <subcellularLocation>
        <location evidence="1">Cell membrane</location>
        <topology evidence="1">Peripheral membrane protein</topology>
    </subcellularLocation>
</comment>
<evidence type="ECO:0000256" key="2">
    <source>
        <dbReference type="ARBA" id="ARBA00005417"/>
    </source>
</evidence>
<proteinExistence type="inferred from homology"/>
<dbReference type="GO" id="GO:0005524">
    <property type="term" value="F:ATP binding"/>
    <property type="evidence" value="ECO:0007669"/>
    <property type="project" value="UniProtKB-KW"/>
</dbReference>
<dbReference type="InterPro" id="IPR027417">
    <property type="entry name" value="P-loop_NTPase"/>
</dbReference>
<feature type="domain" description="ABC transporter" evidence="11">
    <location>
        <begin position="6"/>
        <end position="247"/>
    </location>
</feature>
<evidence type="ECO:0000256" key="10">
    <source>
        <dbReference type="ARBA" id="ARBA00025157"/>
    </source>
</evidence>
<dbReference type="RefSeq" id="WP_056960053.1">
    <property type="nucleotide sequence ID" value="NZ_AZFQ01000019.1"/>
</dbReference>
<dbReference type="EMBL" id="AZFQ01000019">
    <property type="protein sequence ID" value="KRL99967.1"/>
    <property type="molecule type" value="Genomic_DNA"/>
</dbReference>
<evidence type="ECO:0000256" key="7">
    <source>
        <dbReference type="ARBA" id="ARBA00022840"/>
    </source>
</evidence>
<comment type="function">
    <text evidence="10">Probably part of an ABC transporter complex. Responsible for energy coupling to the transport system.</text>
</comment>
<keyword evidence="9" id="KW-0472">Membrane</keyword>
<keyword evidence="5" id="KW-0677">Repeat</keyword>
<protein>
    <submittedName>
        <fullName evidence="12">Abc transporter</fullName>
    </submittedName>
</protein>
<dbReference type="Pfam" id="PF00005">
    <property type="entry name" value="ABC_tran"/>
    <property type="match status" value="2"/>
</dbReference>
<dbReference type="PANTHER" id="PTHR43553">
    <property type="entry name" value="HEAVY METAL TRANSPORTER"/>
    <property type="match status" value="1"/>
</dbReference>
<dbReference type="InterPro" id="IPR003593">
    <property type="entry name" value="AAA+_ATPase"/>
</dbReference>
<dbReference type="InterPro" id="IPR015856">
    <property type="entry name" value="ABC_transpr_CbiO/EcfA_su"/>
</dbReference>
<dbReference type="PROSITE" id="PS00211">
    <property type="entry name" value="ABC_TRANSPORTER_1"/>
    <property type="match status" value="2"/>
</dbReference>
<dbReference type="FunFam" id="3.40.50.300:FF:000224">
    <property type="entry name" value="Energy-coupling factor transporter ATP-binding protein EcfA"/>
    <property type="match status" value="1"/>
</dbReference>
<dbReference type="Proteomes" id="UP000051166">
    <property type="component" value="Unassembled WGS sequence"/>
</dbReference>
<comment type="caution">
    <text evidence="12">The sequence shown here is derived from an EMBL/GenBank/DDBJ whole genome shotgun (WGS) entry which is preliminary data.</text>
</comment>
<name>A0A0R1V2X3_9LACO</name>
<keyword evidence="8" id="KW-1278">Translocase</keyword>
<dbReference type="GeneID" id="98307438"/>
<evidence type="ECO:0000256" key="6">
    <source>
        <dbReference type="ARBA" id="ARBA00022741"/>
    </source>
</evidence>
<dbReference type="PATRIC" id="fig|1423801.4.peg.2564"/>
<dbReference type="OrthoDB" id="501320at2"/>
<dbReference type="SUPFAM" id="SSF52540">
    <property type="entry name" value="P-loop containing nucleoside triphosphate hydrolases"/>
    <property type="match status" value="2"/>
</dbReference>
<evidence type="ECO:0000256" key="8">
    <source>
        <dbReference type="ARBA" id="ARBA00022967"/>
    </source>
</evidence>
<dbReference type="STRING" id="1423801.FD50_GL002505"/>
<organism evidence="12 13">
    <name type="scientific">Liquorilactobacillus satsumensis DSM 16230 = JCM 12392</name>
    <dbReference type="NCBI Taxonomy" id="1423801"/>
    <lineage>
        <taxon>Bacteria</taxon>
        <taxon>Bacillati</taxon>
        <taxon>Bacillota</taxon>
        <taxon>Bacilli</taxon>
        <taxon>Lactobacillales</taxon>
        <taxon>Lactobacillaceae</taxon>
        <taxon>Liquorilactobacillus</taxon>
    </lineage>
</organism>
<dbReference type="Pfam" id="PF12558">
    <property type="entry name" value="DUF3744"/>
    <property type="match status" value="1"/>
</dbReference>
<dbReference type="SMART" id="SM00382">
    <property type="entry name" value="AAA"/>
    <property type="match status" value="2"/>
</dbReference>
<reference evidence="12 13" key="1">
    <citation type="journal article" date="2015" name="Genome Announc.">
        <title>Expanding the biotechnology potential of lactobacilli through comparative genomics of 213 strains and associated genera.</title>
        <authorList>
            <person name="Sun Z."/>
            <person name="Harris H.M."/>
            <person name="McCann A."/>
            <person name="Guo C."/>
            <person name="Argimon S."/>
            <person name="Zhang W."/>
            <person name="Yang X."/>
            <person name="Jeffery I.B."/>
            <person name="Cooney J.C."/>
            <person name="Kagawa T.F."/>
            <person name="Liu W."/>
            <person name="Song Y."/>
            <person name="Salvetti E."/>
            <person name="Wrobel A."/>
            <person name="Rasinkangas P."/>
            <person name="Parkhill J."/>
            <person name="Rea M.C."/>
            <person name="O'Sullivan O."/>
            <person name="Ritari J."/>
            <person name="Douillard F.P."/>
            <person name="Paul Ross R."/>
            <person name="Yang R."/>
            <person name="Briner A.E."/>
            <person name="Felis G.E."/>
            <person name="de Vos W.M."/>
            <person name="Barrangou R."/>
            <person name="Klaenhammer T.R."/>
            <person name="Caufield P.W."/>
            <person name="Cui Y."/>
            <person name="Zhang H."/>
            <person name="O'Toole P.W."/>
        </authorList>
    </citation>
    <scope>NUCLEOTIDE SEQUENCE [LARGE SCALE GENOMIC DNA]</scope>
    <source>
        <strain evidence="12 13">DSM 16230</strain>
    </source>
</reference>
<keyword evidence="7" id="KW-0067">ATP-binding</keyword>
<dbReference type="FunFam" id="3.40.50.300:FF:001422">
    <property type="entry name" value="Cobalt ABC transporter ATP-binding protein"/>
    <property type="match status" value="1"/>
</dbReference>
<dbReference type="NCBIfam" id="NF010167">
    <property type="entry name" value="PRK13648.1"/>
    <property type="match status" value="2"/>
</dbReference>
<dbReference type="Gene3D" id="3.40.50.300">
    <property type="entry name" value="P-loop containing nucleotide triphosphate hydrolases"/>
    <property type="match status" value="2"/>
</dbReference>
<dbReference type="InterPro" id="IPR003439">
    <property type="entry name" value="ABC_transporter-like_ATP-bd"/>
</dbReference>
<dbReference type="GO" id="GO:0043190">
    <property type="term" value="C:ATP-binding cassette (ABC) transporter complex"/>
    <property type="evidence" value="ECO:0007669"/>
    <property type="project" value="TreeGrafter"/>
</dbReference>
<evidence type="ECO:0000313" key="13">
    <source>
        <dbReference type="Proteomes" id="UP000051166"/>
    </source>
</evidence>
<accession>A0A0R1V2X3</accession>
<dbReference type="CDD" id="cd03225">
    <property type="entry name" value="ABC_cobalt_CbiO_domain1"/>
    <property type="match status" value="2"/>
</dbReference>
<comment type="similarity">
    <text evidence="2">Belongs to the ABC transporter superfamily.</text>
</comment>
<gene>
    <name evidence="12" type="ORF">FD50_GL002505</name>
</gene>
<dbReference type="PROSITE" id="PS50893">
    <property type="entry name" value="ABC_TRANSPORTER_2"/>
    <property type="match status" value="2"/>
</dbReference>
<keyword evidence="3" id="KW-0813">Transport</keyword>
<dbReference type="InterPro" id="IPR022216">
    <property type="entry name" value="ABC_Co_transporter"/>
</dbReference>
<evidence type="ECO:0000256" key="1">
    <source>
        <dbReference type="ARBA" id="ARBA00004202"/>
    </source>
</evidence>
<keyword evidence="6" id="KW-0547">Nucleotide-binding</keyword>
<dbReference type="InterPro" id="IPR017871">
    <property type="entry name" value="ABC_transporter-like_CS"/>
</dbReference>
<dbReference type="PANTHER" id="PTHR43553:SF26">
    <property type="entry name" value="ABC TRANSPORTER ATP-BINDING PROTEIN BC_2655-RELATED"/>
    <property type="match status" value="1"/>
</dbReference>
<feature type="domain" description="ABC transporter" evidence="11">
    <location>
        <begin position="302"/>
        <end position="535"/>
    </location>
</feature>
<evidence type="ECO:0000256" key="4">
    <source>
        <dbReference type="ARBA" id="ARBA00022475"/>
    </source>
</evidence>
<dbReference type="GO" id="GO:0042626">
    <property type="term" value="F:ATPase-coupled transmembrane transporter activity"/>
    <property type="evidence" value="ECO:0007669"/>
    <property type="project" value="TreeGrafter"/>
</dbReference>
<evidence type="ECO:0000256" key="5">
    <source>
        <dbReference type="ARBA" id="ARBA00022737"/>
    </source>
</evidence>
<dbReference type="InterPro" id="IPR050095">
    <property type="entry name" value="ECF_ABC_transporter_ATP-bd"/>
</dbReference>
<keyword evidence="13" id="KW-1185">Reference proteome</keyword>
<sequence>MIKPIISFKDFSFQYEAQAEATLKHINLDIYPGEKVLVAGASGSGKSTLGRCLNGLIPQAYPGKFSGSCTVNGKPITESSIFDLSFDVGTVLQDPDSQFVGLTVVEDLAFSLENDCWSQAKMRQATQKWAARLQLKPLLQHAPQEISGGQKQRVAMAGVLIDESKILLFDEPLASLDPASGAASIQLIDQLTTSEELTVILIEHRIEEVLRGKIDRLVVLQDGQIVANGQPEEILRASLLQQLGLREPLYLNALKKSGVSLQSCTEIADVKHITAPQAKEKLEQWMTGTQLKQPVPKKEELLKIKNLTFSYAKDKPVINNLSLTIHKGEMVSLVGRNGTGKSTLSNLITGFLTPQQGTLTFSGKELEALSVKERAEQIGYILQNPNQMISKTTVFDEVASGLRLRGITAEIEDKTNAVLKVCGLYEMRHWPISALSFGQKKRVTIAAVLVLEPQMLILDEPTAGQDLQHYTEIMTFLENLNRKQQLTIILITHDCHLMLEYTERTIVLAGGRVIKDAAPAQILTDEEVIQRAALAKTSLFELADRFRLPSATEFVAKFIQAERKERADEQSISNRI</sequence>
<keyword evidence="4" id="KW-1003">Cell membrane</keyword>
<dbReference type="GO" id="GO:0016887">
    <property type="term" value="F:ATP hydrolysis activity"/>
    <property type="evidence" value="ECO:0007669"/>
    <property type="project" value="InterPro"/>
</dbReference>